<name>H0E7B3_9ACTN</name>
<dbReference type="Proteomes" id="UP000005143">
    <property type="component" value="Unassembled WGS sequence"/>
</dbReference>
<proteinExistence type="inferred from homology"/>
<evidence type="ECO:0000256" key="1">
    <source>
        <dbReference type="ARBA" id="ARBA00010617"/>
    </source>
</evidence>
<dbReference type="PRINTS" id="PR00359">
    <property type="entry name" value="BP450"/>
</dbReference>
<dbReference type="GO" id="GO:0005506">
    <property type="term" value="F:iron ion binding"/>
    <property type="evidence" value="ECO:0007669"/>
    <property type="project" value="InterPro"/>
</dbReference>
<dbReference type="AlphaFoldDB" id="H0E7B3"/>
<accession>H0E7B3</accession>
<dbReference type="GO" id="GO:0020037">
    <property type="term" value="F:heme binding"/>
    <property type="evidence" value="ECO:0007669"/>
    <property type="project" value="InterPro"/>
</dbReference>
<dbReference type="PANTHER" id="PTHR46696:SF4">
    <property type="entry name" value="BIOTIN BIOSYNTHESIS CYTOCHROME P450"/>
    <property type="match status" value="1"/>
</dbReference>
<dbReference type="PANTHER" id="PTHR46696">
    <property type="entry name" value="P450, PUTATIVE (EUROFUNG)-RELATED"/>
    <property type="match status" value="1"/>
</dbReference>
<sequence length="417" mass="46916">MATLDRTRIDLGDHGLWVDGPPYELFDRIRSEPGVHYSENAHWPDEDGFYSLVRAADVAQASRDLKTFSSERRGIMVVDDIGVPLDIQRLQMISMDPPRHDRMKKLVGKAFTPGRIAAHEDATRKIVCDVLDRFVGREAVDLAVDIARPVPARVIGSLLGTPESDDPKLVHWTNVITAWEDPEIRRQWGDTGDEFQDIVAYIEAVRQERAEDLGDDLLSALLTAEVDGERLEPFEIATFFVLLLAAGNDSTRATYVATMRALIEHPEQRRMLLDDPSLIPAAVEEGLRCFPAFGFMGRATTREVEIGGQTIPEGARVLLWYIASNRDPEVFDDPHRFDITRTNLDRHQAFGAGGRHFCLGTALARLELRIWIEETLKRWPAMELDGPGTRMESLFLNQWKRSPVRLGRGAEVGDGAR</sequence>
<dbReference type="RefSeq" id="WP_007576098.1">
    <property type="nucleotide sequence ID" value="NZ_AGUD01000221.1"/>
</dbReference>
<dbReference type="SUPFAM" id="SSF48264">
    <property type="entry name" value="Cytochrome P450"/>
    <property type="match status" value="1"/>
</dbReference>
<evidence type="ECO:0000313" key="2">
    <source>
        <dbReference type="EMBL" id="EHN10438.1"/>
    </source>
</evidence>
<dbReference type="InterPro" id="IPR001128">
    <property type="entry name" value="Cyt_P450"/>
</dbReference>
<dbReference type="InterPro" id="IPR002397">
    <property type="entry name" value="Cyt_P450_B"/>
</dbReference>
<dbReference type="EMBL" id="AGUD01000221">
    <property type="protein sequence ID" value="EHN10438.1"/>
    <property type="molecule type" value="Genomic_DNA"/>
</dbReference>
<protein>
    <submittedName>
        <fullName evidence="2">Putative cytochrome P450 hydroxylase</fullName>
    </submittedName>
</protein>
<keyword evidence="3" id="KW-1185">Reference proteome</keyword>
<comment type="similarity">
    <text evidence="1">Belongs to the cytochrome P450 family.</text>
</comment>
<gene>
    <name evidence="2" type="ORF">PAI11_27150</name>
</gene>
<dbReference type="Gene3D" id="1.10.630.10">
    <property type="entry name" value="Cytochrome P450"/>
    <property type="match status" value="1"/>
</dbReference>
<reference evidence="2 3" key="1">
    <citation type="journal article" date="2013" name="Biodegradation">
        <title>Quantitative proteomic analysis of ibuprofen-degrading Patulibacter sp. strain I11.</title>
        <authorList>
            <person name="Almeida B."/>
            <person name="Kjeldal H."/>
            <person name="Lolas I."/>
            <person name="Knudsen A.D."/>
            <person name="Carvalho G."/>
            <person name="Nielsen K.L."/>
            <person name="Barreto Crespo M.T."/>
            <person name="Stensballe A."/>
            <person name="Nielsen J.L."/>
        </authorList>
    </citation>
    <scope>NUCLEOTIDE SEQUENCE [LARGE SCALE GENOMIC DNA]</scope>
    <source>
        <strain evidence="2 3">I11</strain>
    </source>
</reference>
<dbReference type="GO" id="GO:0008395">
    <property type="term" value="F:steroid hydroxylase activity"/>
    <property type="evidence" value="ECO:0007669"/>
    <property type="project" value="TreeGrafter"/>
</dbReference>
<dbReference type="GO" id="GO:0036199">
    <property type="term" value="F:cholest-4-en-3-one 26-monooxygenase activity"/>
    <property type="evidence" value="ECO:0007669"/>
    <property type="project" value="TreeGrafter"/>
</dbReference>
<dbReference type="GO" id="GO:0006707">
    <property type="term" value="P:cholesterol catabolic process"/>
    <property type="evidence" value="ECO:0007669"/>
    <property type="project" value="TreeGrafter"/>
</dbReference>
<dbReference type="Pfam" id="PF00067">
    <property type="entry name" value="p450"/>
    <property type="match status" value="1"/>
</dbReference>
<organism evidence="2 3">
    <name type="scientific">Patulibacter medicamentivorans</name>
    <dbReference type="NCBI Taxonomy" id="1097667"/>
    <lineage>
        <taxon>Bacteria</taxon>
        <taxon>Bacillati</taxon>
        <taxon>Actinomycetota</taxon>
        <taxon>Thermoleophilia</taxon>
        <taxon>Solirubrobacterales</taxon>
        <taxon>Patulibacteraceae</taxon>
        <taxon>Patulibacter</taxon>
    </lineage>
</organism>
<dbReference type="InterPro" id="IPR036396">
    <property type="entry name" value="Cyt_P450_sf"/>
</dbReference>
<dbReference type="PATRIC" id="fig|1097667.3.peg.2695"/>
<evidence type="ECO:0000313" key="3">
    <source>
        <dbReference type="Proteomes" id="UP000005143"/>
    </source>
</evidence>
<dbReference type="OrthoDB" id="5241086at2"/>
<comment type="caution">
    <text evidence="2">The sequence shown here is derived from an EMBL/GenBank/DDBJ whole genome shotgun (WGS) entry which is preliminary data.</text>
</comment>